<dbReference type="EC" id="2.1.1.80" evidence="2"/>
<evidence type="ECO:0000256" key="2">
    <source>
        <dbReference type="ARBA" id="ARBA00012534"/>
    </source>
</evidence>
<dbReference type="PANTHER" id="PTHR24422">
    <property type="entry name" value="CHEMOTAXIS PROTEIN METHYLTRANSFERASE"/>
    <property type="match status" value="1"/>
</dbReference>
<evidence type="ECO:0000313" key="8">
    <source>
        <dbReference type="Proteomes" id="UP000215616"/>
    </source>
</evidence>
<gene>
    <name evidence="7" type="ORF">B7Z12_04065</name>
</gene>
<keyword evidence="3" id="KW-0489">Methyltransferase</keyword>
<evidence type="ECO:0000256" key="3">
    <source>
        <dbReference type="ARBA" id="ARBA00022603"/>
    </source>
</evidence>
<protein>
    <recommendedName>
        <fullName evidence="2">protein-glutamate O-methyltransferase</fullName>
        <ecNumber evidence="2">2.1.1.80</ecNumber>
    </recommendedName>
</protein>
<evidence type="ECO:0000256" key="1">
    <source>
        <dbReference type="ARBA" id="ARBA00001541"/>
    </source>
</evidence>
<evidence type="ECO:0000313" key="7">
    <source>
        <dbReference type="EMBL" id="OYX05220.1"/>
    </source>
</evidence>
<dbReference type="GO" id="GO:0032259">
    <property type="term" value="P:methylation"/>
    <property type="evidence" value="ECO:0007669"/>
    <property type="project" value="UniProtKB-KW"/>
</dbReference>
<dbReference type="PROSITE" id="PS50123">
    <property type="entry name" value="CHER"/>
    <property type="match status" value="1"/>
</dbReference>
<comment type="caution">
    <text evidence="7">The sequence shown here is derived from an EMBL/GenBank/DDBJ whole genome shotgun (WGS) entry which is preliminary data.</text>
</comment>
<evidence type="ECO:0000256" key="4">
    <source>
        <dbReference type="ARBA" id="ARBA00022679"/>
    </source>
</evidence>
<sequence>MTPEDMDLLAALGRARAGVRVETEKPYLIESRLAPLARREGYDSIDALISALRTKREDRLIWAVVEALCRSETTFFRDRETFAQLRDQILPALSHRRSEAPIRIWSAACATGQEVYSMAIAAAEAPGLATGARFEFFGSDLSERSLEKAQAGIYTQFEVQRGLPIRMLIKYFENQDDTWAISPRIRQMVRWKRINLLADLSAMGRFDVILLRNVLGGMDASLRGKVARALAGLLPDDGVLVLDAEDDASEIDELLTPAPGGRGIYLRDPSIRAAAA</sequence>
<dbReference type="Pfam" id="PF01739">
    <property type="entry name" value="CheR"/>
    <property type="match status" value="1"/>
</dbReference>
<dbReference type="SMART" id="SM00138">
    <property type="entry name" value="MeTrc"/>
    <property type="match status" value="1"/>
</dbReference>
<evidence type="ECO:0000256" key="5">
    <source>
        <dbReference type="ARBA" id="ARBA00022691"/>
    </source>
</evidence>
<dbReference type="AlphaFoldDB" id="A0A258DB73"/>
<dbReference type="Pfam" id="PF03705">
    <property type="entry name" value="CheR_N"/>
    <property type="match status" value="1"/>
</dbReference>
<dbReference type="Gene3D" id="3.40.50.150">
    <property type="entry name" value="Vaccinia Virus protein VP39"/>
    <property type="match status" value="1"/>
</dbReference>
<dbReference type="InterPro" id="IPR029063">
    <property type="entry name" value="SAM-dependent_MTases_sf"/>
</dbReference>
<dbReference type="SUPFAM" id="SSF47757">
    <property type="entry name" value="Chemotaxis receptor methyltransferase CheR, N-terminal domain"/>
    <property type="match status" value="1"/>
</dbReference>
<dbReference type="InterPro" id="IPR050903">
    <property type="entry name" value="Bact_Chemotaxis_MeTrfase"/>
</dbReference>
<dbReference type="Proteomes" id="UP000215616">
    <property type="component" value="Unassembled WGS sequence"/>
</dbReference>
<dbReference type="EMBL" id="NCDQ01000041">
    <property type="protein sequence ID" value="OYX05220.1"/>
    <property type="molecule type" value="Genomic_DNA"/>
</dbReference>
<dbReference type="InterPro" id="IPR022642">
    <property type="entry name" value="CheR_C"/>
</dbReference>
<dbReference type="InterPro" id="IPR022641">
    <property type="entry name" value="CheR_N"/>
</dbReference>
<feature type="domain" description="CheR-type methyltransferase" evidence="6">
    <location>
        <begin position="1"/>
        <end position="246"/>
    </location>
</feature>
<evidence type="ECO:0000259" key="6">
    <source>
        <dbReference type="PROSITE" id="PS50123"/>
    </source>
</evidence>
<organism evidence="7 8">
    <name type="scientific">Caulobacter vibrioides</name>
    <name type="common">Caulobacter crescentus</name>
    <dbReference type="NCBI Taxonomy" id="155892"/>
    <lineage>
        <taxon>Bacteria</taxon>
        <taxon>Pseudomonadati</taxon>
        <taxon>Pseudomonadota</taxon>
        <taxon>Alphaproteobacteria</taxon>
        <taxon>Caulobacterales</taxon>
        <taxon>Caulobacteraceae</taxon>
        <taxon>Caulobacter</taxon>
    </lineage>
</organism>
<dbReference type="SUPFAM" id="SSF53335">
    <property type="entry name" value="S-adenosyl-L-methionine-dependent methyltransferases"/>
    <property type="match status" value="1"/>
</dbReference>
<dbReference type="InterPro" id="IPR000780">
    <property type="entry name" value="CheR_MeTrfase"/>
</dbReference>
<keyword evidence="4" id="KW-0808">Transferase</keyword>
<dbReference type="PANTHER" id="PTHR24422:SF21">
    <property type="entry name" value="CHEMOTAXIS PROTEIN METHYLTRANSFERASE 1"/>
    <property type="match status" value="1"/>
</dbReference>
<accession>A0A258DB73</accession>
<dbReference type="Gene3D" id="1.10.155.10">
    <property type="entry name" value="Chemotaxis receptor methyltransferase CheR, N-terminal domain"/>
    <property type="match status" value="1"/>
</dbReference>
<dbReference type="InterPro" id="IPR036804">
    <property type="entry name" value="CheR_N_sf"/>
</dbReference>
<dbReference type="GO" id="GO:0008983">
    <property type="term" value="F:protein-glutamate O-methyltransferase activity"/>
    <property type="evidence" value="ECO:0007669"/>
    <property type="project" value="UniProtKB-EC"/>
</dbReference>
<keyword evidence="5" id="KW-0949">S-adenosyl-L-methionine</keyword>
<reference evidence="7 8" key="1">
    <citation type="submission" date="2017-03" db="EMBL/GenBank/DDBJ databases">
        <title>Lifting the veil on microbial sulfur biogeochemistry in mining wastewaters.</title>
        <authorList>
            <person name="Kantor R.S."/>
            <person name="Colenbrander Nelson T."/>
            <person name="Marshall S."/>
            <person name="Bennett D."/>
            <person name="Apte S."/>
            <person name="Camacho D."/>
            <person name="Thomas B.C."/>
            <person name="Warren L.A."/>
            <person name="Banfield J.F."/>
        </authorList>
    </citation>
    <scope>NUCLEOTIDE SEQUENCE [LARGE SCALE GENOMIC DNA]</scope>
    <source>
        <strain evidence="7">32-67-7</strain>
    </source>
</reference>
<name>A0A258DB73_CAUVI</name>
<dbReference type="PRINTS" id="PR00996">
    <property type="entry name" value="CHERMTFRASE"/>
</dbReference>
<proteinExistence type="predicted"/>
<comment type="catalytic activity">
    <reaction evidence="1">
        <text>L-glutamyl-[protein] + S-adenosyl-L-methionine = [protein]-L-glutamate 5-O-methyl ester + S-adenosyl-L-homocysteine</text>
        <dbReference type="Rhea" id="RHEA:24452"/>
        <dbReference type="Rhea" id="RHEA-COMP:10208"/>
        <dbReference type="Rhea" id="RHEA-COMP:10311"/>
        <dbReference type="ChEBI" id="CHEBI:29973"/>
        <dbReference type="ChEBI" id="CHEBI:57856"/>
        <dbReference type="ChEBI" id="CHEBI:59789"/>
        <dbReference type="ChEBI" id="CHEBI:82795"/>
        <dbReference type="EC" id="2.1.1.80"/>
    </reaction>
</comment>